<protein>
    <submittedName>
        <fullName evidence="1">Uncharacterized protein</fullName>
    </submittedName>
</protein>
<reference evidence="2" key="1">
    <citation type="journal article" date="2015" name="PLoS Genet.">
        <title>The dynamic genome and transcriptome of the human fungal pathogen Blastomyces and close relative Emmonsia.</title>
        <authorList>
            <person name="Munoz J.F."/>
            <person name="Gauthier G.M."/>
            <person name="Desjardins C.A."/>
            <person name="Gallo J.E."/>
            <person name="Holder J."/>
            <person name="Sullivan T.D."/>
            <person name="Marty A.J."/>
            <person name="Carmen J.C."/>
            <person name="Chen Z."/>
            <person name="Ding L."/>
            <person name="Gujja S."/>
            <person name="Magrini V."/>
            <person name="Misas E."/>
            <person name="Mitreva M."/>
            <person name="Priest M."/>
            <person name="Saif S."/>
            <person name="Whiston E.A."/>
            <person name="Young S."/>
            <person name="Zeng Q."/>
            <person name="Goldman W.E."/>
            <person name="Mardis E.R."/>
            <person name="Taylor J.W."/>
            <person name="McEwen J.G."/>
            <person name="Clay O.K."/>
            <person name="Klein B.S."/>
            <person name="Cuomo C.A."/>
        </authorList>
    </citation>
    <scope>NUCLEOTIDE SEQUENCE [LARGE SCALE GENOMIC DNA]</scope>
    <source>
        <strain evidence="2">UAMH 139</strain>
    </source>
</reference>
<keyword evidence="2" id="KW-1185">Reference proteome</keyword>
<dbReference type="STRING" id="2060906.A0A0H1BE88"/>
<gene>
    <name evidence="1" type="ORF">EMPG_15245</name>
</gene>
<name>A0A0H1BE88_9EURO</name>
<accession>A0A0H1BE88</accession>
<dbReference type="EMBL" id="LDEV01002364">
    <property type="protein sequence ID" value="KLJ09317.1"/>
    <property type="molecule type" value="Genomic_DNA"/>
</dbReference>
<evidence type="ECO:0000313" key="2">
    <source>
        <dbReference type="Proteomes" id="UP000053573"/>
    </source>
</evidence>
<dbReference type="AlphaFoldDB" id="A0A0H1BE88"/>
<sequence>MGGNNTNNNNKTKTKTKNRLRLAIKPDYLLDHDGPGQTKPGTEVFCLRMSVIQEGSTDHLISLVLKKSSESPGRFERIGTVILLQKPPPIDPVGEMFQHAELRRITII</sequence>
<dbReference type="OrthoDB" id="5362512at2759"/>
<proteinExistence type="predicted"/>
<organism evidence="1 2">
    <name type="scientific">Blastomyces silverae</name>
    <dbReference type="NCBI Taxonomy" id="2060906"/>
    <lineage>
        <taxon>Eukaryota</taxon>
        <taxon>Fungi</taxon>
        <taxon>Dikarya</taxon>
        <taxon>Ascomycota</taxon>
        <taxon>Pezizomycotina</taxon>
        <taxon>Eurotiomycetes</taxon>
        <taxon>Eurotiomycetidae</taxon>
        <taxon>Onygenales</taxon>
        <taxon>Ajellomycetaceae</taxon>
        <taxon>Blastomyces</taxon>
    </lineage>
</organism>
<dbReference type="Proteomes" id="UP000053573">
    <property type="component" value="Unassembled WGS sequence"/>
</dbReference>
<evidence type="ECO:0000313" key="1">
    <source>
        <dbReference type="EMBL" id="KLJ09317.1"/>
    </source>
</evidence>
<comment type="caution">
    <text evidence="1">The sequence shown here is derived from an EMBL/GenBank/DDBJ whole genome shotgun (WGS) entry which is preliminary data.</text>
</comment>